<feature type="chain" id="PRO_5046870020" evidence="1">
    <location>
        <begin position="17"/>
        <end position="417"/>
    </location>
</feature>
<accession>A0ABV6L040</accession>
<dbReference type="Proteomes" id="UP001589828">
    <property type="component" value="Unassembled WGS sequence"/>
</dbReference>
<name>A0ABV6L040_9SPHI</name>
<organism evidence="2 3">
    <name type="scientific">Mucilaginibacter angelicae</name>
    <dbReference type="NCBI Taxonomy" id="869718"/>
    <lineage>
        <taxon>Bacteria</taxon>
        <taxon>Pseudomonadati</taxon>
        <taxon>Bacteroidota</taxon>
        <taxon>Sphingobacteriia</taxon>
        <taxon>Sphingobacteriales</taxon>
        <taxon>Sphingobacteriaceae</taxon>
        <taxon>Mucilaginibacter</taxon>
    </lineage>
</organism>
<evidence type="ECO:0000313" key="3">
    <source>
        <dbReference type="Proteomes" id="UP001589828"/>
    </source>
</evidence>
<dbReference type="Gene3D" id="3.20.20.80">
    <property type="entry name" value="Glycosidases"/>
    <property type="match status" value="1"/>
</dbReference>
<dbReference type="EMBL" id="JBHLTS010000004">
    <property type="protein sequence ID" value="MFC0513025.1"/>
    <property type="molecule type" value="Genomic_DNA"/>
</dbReference>
<keyword evidence="3" id="KW-1185">Reference proteome</keyword>
<dbReference type="CDD" id="cd11576">
    <property type="entry name" value="GH99_GH71_like_2"/>
    <property type="match status" value="1"/>
</dbReference>
<keyword evidence="1" id="KW-0732">Signal</keyword>
<comment type="caution">
    <text evidence="2">The sequence shown here is derived from an EMBL/GenBank/DDBJ whole genome shotgun (WGS) entry which is preliminary data.</text>
</comment>
<gene>
    <name evidence="2" type="ORF">ACFFGT_02400</name>
</gene>
<dbReference type="RefSeq" id="WP_377020898.1">
    <property type="nucleotide sequence ID" value="NZ_JBHLTS010000004.1"/>
</dbReference>
<proteinExistence type="predicted"/>
<reference evidence="2 3" key="1">
    <citation type="submission" date="2024-09" db="EMBL/GenBank/DDBJ databases">
        <authorList>
            <person name="Sun Q."/>
            <person name="Mori K."/>
        </authorList>
    </citation>
    <scope>NUCLEOTIDE SEQUENCE [LARGE SCALE GENOMIC DNA]</scope>
    <source>
        <strain evidence="2 3">NCAIM B.02415</strain>
    </source>
</reference>
<evidence type="ECO:0000313" key="2">
    <source>
        <dbReference type="EMBL" id="MFC0513025.1"/>
    </source>
</evidence>
<sequence length="417" mass="45931">MRRILLCLALSGCLFACSKNDGGKVNPGGKDTTQKPVVSPVGDVVGKVTAGYQGWFSATGDGSPLNSWGHMNLECWPDVKDYPVTYQTEFGNLQNGQPAKMFSSYDQSTVNLHFKWMQQYGIDCAALQRFSGELSNATLKNQRDGMAQKVRNAAEAAGRKFYIMYDISGHKEMQATLKEDWINTITGKLDLLSSPAYARQNGKPVVCIWGMGYVQQPVPGGGDPVACLDLINWFKSKGCYVIGGVPMAWRAGNNQSRADFFSVYKAFNMISPWAVGAEVNSTYEPWIKGDNDFCVKQGIDYQPVAYPGFSFHNSNSGSRQNEIPRVHGDFMWSQVATMKRVGARSLYMAMFDELNEGTAIFKVAPSAAEIPAGRWYLTLDADGTATSSDFYLRLTGDAGKMIKGEIAYTEKHPTSHM</sequence>
<evidence type="ECO:0000256" key="1">
    <source>
        <dbReference type="SAM" id="SignalP"/>
    </source>
</evidence>
<protein>
    <submittedName>
        <fullName evidence="2">Glycoside hydrolase family 71/99-like protein</fullName>
    </submittedName>
</protein>
<feature type="signal peptide" evidence="1">
    <location>
        <begin position="1"/>
        <end position="16"/>
    </location>
</feature>